<dbReference type="EMBL" id="CAJNOQ010042580">
    <property type="protein sequence ID" value="CAF1627489.1"/>
    <property type="molecule type" value="Genomic_DNA"/>
</dbReference>
<gene>
    <name evidence="2" type="ORF">GPM918_LOCUS44135</name>
    <name evidence="1" type="ORF">OVA965_LOCUS41927</name>
    <name evidence="4" type="ORF">SRO942_LOCUS45861</name>
    <name evidence="3" type="ORF">TMI583_LOCUS43695</name>
</gene>
<accession>A0A816CZ13</accession>
<dbReference type="Proteomes" id="UP000677228">
    <property type="component" value="Unassembled WGS sequence"/>
</dbReference>
<sequence length="50" mass="5081">MQVISSGLNGFVALYSDGKYGRSYGPAGGIGTVKTTVGVSILSPDAFDEP</sequence>
<dbReference type="Proteomes" id="UP000681722">
    <property type="component" value="Unassembled WGS sequence"/>
</dbReference>
<evidence type="ECO:0000313" key="1">
    <source>
        <dbReference type="EMBL" id="CAF1598039.1"/>
    </source>
</evidence>
<reference evidence="2" key="1">
    <citation type="submission" date="2021-02" db="EMBL/GenBank/DDBJ databases">
        <authorList>
            <person name="Nowell W R."/>
        </authorList>
    </citation>
    <scope>NUCLEOTIDE SEQUENCE</scope>
</reference>
<keyword evidence="5" id="KW-1185">Reference proteome</keyword>
<evidence type="ECO:0000313" key="3">
    <source>
        <dbReference type="EMBL" id="CAF4405147.1"/>
    </source>
</evidence>
<dbReference type="Proteomes" id="UP000682733">
    <property type="component" value="Unassembled WGS sequence"/>
</dbReference>
<dbReference type="Proteomes" id="UP000663829">
    <property type="component" value="Unassembled WGS sequence"/>
</dbReference>
<name>A0A816CZ13_9BILA</name>
<protein>
    <submittedName>
        <fullName evidence="2">Uncharacterized protein</fullName>
    </submittedName>
</protein>
<comment type="caution">
    <text evidence="2">The sequence shown here is derived from an EMBL/GenBank/DDBJ whole genome shotgun (WGS) entry which is preliminary data.</text>
</comment>
<evidence type="ECO:0000313" key="2">
    <source>
        <dbReference type="EMBL" id="CAF1627489.1"/>
    </source>
</evidence>
<dbReference type="AlphaFoldDB" id="A0A816CZ13"/>
<dbReference type="EMBL" id="CAJOBC010110197">
    <property type="protein sequence ID" value="CAF4523014.1"/>
    <property type="molecule type" value="Genomic_DNA"/>
</dbReference>
<dbReference type="EMBL" id="CAJNOK010049901">
    <property type="protein sequence ID" value="CAF1598039.1"/>
    <property type="molecule type" value="Genomic_DNA"/>
</dbReference>
<evidence type="ECO:0000313" key="5">
    <source>
        <dbReference type="Proteomes" id="UP000663829"/>
    </source>
</evidence>
<evidence type="ECO:0000313" key="4">
    <source>
        <dbReference type="EMBL" id="CAF4523014.1"/>
    </source>
</evidence>
<feature type="non-terminal residue" evidence="2">
    <location>
        <position position="50"/>
    </location>
</feature>
<dbReference type="EMBL" id="CAJOBA010073573">
    <property type="protein sequence ID" value="CAF4405147.1"/>
    <property type="molecule type" value="Genomic_DNA"/>
</dbReference>
<organism evidence="2 5">
    <name type="scientific">Didymodactylos carnosus</name>
    <dbReference type="NCBI Taxonomy" id="1234261"/>
    <lineage>
        <taxon>Eukaryota</taxon>
        <taxon>Metazoa</taxon>
        <taxon>Spiralia</taxon>
        <taxon>Gnathifera</taxon>
        <taxon>Rotifera</taxon>
        <taxon>Eurotatoria</taxon>
        <taxon>Bdelloidea</taxon>
        <taxon>Philodinida</taxon>
        <taxon>Philodinidae</taxon>
        <taxon>Didymodactylos</taxon>
    </lineage>
</organism>
<proteinExistence type="predicted"/>